<keyword evidence="2" id="KW-1133">Transmembrane helix</keyword>
<dbReference type="EMBL" id="BSPK01000117">
    <property type="protein sequence ID" value="GLS67728.1"/>
    <property type="molecule type" value="Genomic_DNA"/>
</dbReference>
<accession>A0A512IXM1</accession>
<feature type="transmembrane region" description="Helical" evidence="2">
    <location>
        <begin position="54"/>
        <end position="77"/>
    </location>
</feature>
<dbReference type="GO" id="GO:0004713">
    <property type="term" value="F:protein tyrosine kinase activity"/>
    <property type="evidence" value="ECO:0007669"/>
    <property type="project" value="TreeGrafter"/>
</dbReference>
<dbReference type="AlphaFoldDB" id="A0A512IXM1"/>
<keyword evidence="2" id="KW-0472">Membrane</keyword>
<keyword evidence="1" id="KW-0175">Coiled coil</keyword>
<dbReference type="Proteomes" id="UP001156856">
    <property type="component" value="Unassembled WGS sequence"/>
</dbReference>
<evidence type="ECO:0000313" key="3">
    <source>
        <dbReference type="EMBL" id="GEP02349.1"/>
    </source>
</evidence>
<dbReference type="RefSeq" id="WP_147024034.1">
    <property type="nucleotide sequence ID" value="NZ_BJZU01000004.1"/>
</dbReference>
<protein>
    <submittedName>
        <fullName evidence="3">Capsule polysaccharide export protein</fullName>
    </submittedName>
</protein>
<keyword evidence="6" id="KW-1185">Reference proteome</keyword>
<feature type="transmembrane region" description="Helical" evidence="2">
    <location>
        <begin position="389"/>
        <end position="409"/>
    </location>
</feature>
<organism evidence="3 5">
    <name type="scientific">Methylobacterium oxalidis</name>
    <dbReference type="NCBI Taxonomy" id="944322"/>
    <lineage>
        <taxon>Bacteria</taxon>
        <taxon>Pseudomonadati</taxon>
        <taxon>Pseudomonadota</taxon>
        <taxon>Alphaproteobacteria</taxon>
        <taxon>Hyphomicrobiales</taxon>
        <taxon>Methylobacteriaceae</taxon>
        <taxon>Methylobacterium</taxon>
    </lineage>
</organism>
<reference evidence="6" key="2">
    <citation type="journal article" date="2019" name="Int. J. Syst. Evol. Microbiol.">
        <title>The Global Catalogue of Microorganisms (GCM) 10K type strain sequencing project: providing services to taxonomists for standard genome sequencing and annotation.</title>
        <authorList>
            <consortium name="The Broad Institute Genomics Platform"/>
            <consortium name="The Broad Institute Genome Sequencing Center for Infectious Disease"/>
            <person name="Wu L."/>
            <person name="Ma J."/>
        </authorList>
    </citation>
    <scope>NUCLEOTIDE SEQUENCE [LARGE SCALE GENOMIC DNA]</scope>
    <source>
        <strain evidence="6">NBRC 107715</strain>
    </source>
</reference>
<dbReference type="OrthoDB" id="7800844at2"/>
<evidence type="ECO:0000256" key="1">
    <source>
        <dbReference type="SAM" id="Coils"/>
    </source>
</evidence>
<proteinExistence type="predicted"/>
<dbReference type="EMBL" id="BJZU01000004">
    <property type="protein sequence ID" value="GEP02349.1"/>
    <property type="molecule type" value="Genomic_DNA"/>
</dbReference>
<dbReference type="GO" id="GO:0005886">
    <property type="term" value="C:plasma membrane"/>
    <property type="evidence" value="ECO:0007669"/>
    <property type="project" value="TreeGrafter"/>
</dbReference>
<sequence length="414" mass="46638">MSVEIRNPQGQPLTPADRSQAVAESLKQLARVSRFADRKKGIRSYQSHVKSDPWVPVLFALCFALPTLIGALYYGLIATDRYVTEARFAIRPAIGSVDKASPDAVGTTSGSQMHQMVAQDSLITYAYIHSRPMVEAVEKQVPLREIFSRDSIDYISRFDPEKPIEKFLKYWKHRVEVEIEQTSGIMTLTVNAFDAAESLAITKAILAESERMVNQLSVEARNDALAESTREMKLAEERITRLRLAVRDLRNQDGVLDAQKTNETNLKVLAELRTARINFAVQLGLSQRDLAPESRRIIDLKTQIKDLDDNIARIERQSASQDPEQKRLLSDALTRFEALDNERKDAEKYYAKVIAAHERARIIAARQIEFFNLVVQPVLAESAQQPRRILMISLIAAGSAVLFAAALFARKQMT</sequence>
<reference evidence="4" key="1">
    <citation type="journal article" date="2014" name="Int. J. Syst. Evol. Microbiol.">
        <title>Complete genome of a new Firmicutes species belonging to the dominant human colonic microbiota ('Ruminococcus bicirculans') reveals two chromosomes and a selective capacity to utilize plant glucans.</title>
        <authorList>
            <consortium name="NISC Comparative Sequencing Program"/>
            <person name="Wegmann U."/>
            <person name="Louis P."/>
            <person name="Goesmann A."/>
            <person name="Henrissat B."/>
            <person name="Duncan S.H."/>
            <person name="Flint H.J."/>
        </authorList>
    </citation>
    <scope>NUCLEOTIDE SEQUENCE</scope>
    <source>
        <strain evidence="4">NBRC 107715</strain>
    </source>
</reference>
<dbReference type="Proteomes" id="UP000321960">
    <property type="component" value="Unassembled WGS sequence"/>
</dbReference>
<evidence type="ECO:0000313" key="5">
    <source>
        <dbReference type="Proteomes" id="UP000321960"/>
    </source>
</evidence>
<gene>
    <name evidence="3" type="primary">wcbD_1</name>
    <name evidence="4" type="synonym">wcbD_2</name>
    <name evidence="4" type="ORF">GCM10007888_61130</name>
    <name evidence="3" type="ORF">MOX02_03870</name>
</gene>
<keyword evidence="2" id="KW-0812">Transmembrane</keyword>
<reference evidence="3 5" key="3">
    <citation type="submission" date="2019-07" db="EMBL/GenBank/DDBJ databases">
        <title>Whole genome shotgun sequence of Methylobacterium oxalidis NBRC 107715.</title>
        <authorList>
            <person name="Hosoyama A."/>
            <person name="Uohara A."/>
            <person name="Ohji S."/>
            <person name="Ichikawa N."/>
        </authorList>
    </citation>
    <scope>NUCLEOTIDE SEQUENCE [LARGE SCALE GENOMIC DNA]</scope>
    <source>
        <strain evidence="3 5">NBRC 107715</strain>
    </source>
</reference>
<feature type="coiled-coil region" evidence="1">
    <location>
        <begin position="218"/>
        <end position="252"/>
    </location>
</feature>
<dbReference type="PANTHER" id="PTHR32309:SF13">
    <property type="entry name" value="FERRIC ENTEROBACTIN TRANSPORT PROTEIN FEPE"/>
    <property type="match status" value="1"/>
</dbReference>
<evidence type="ECO:0000313" key="6">
    <source>
        <dbReference type="Proteomes" id="UP001156856"/>
    </source>
</evidence>
<evidence type="ECO:0000256" key="2">
    <source>
        <dbReference type="SAM" id="Phobius"/>
    </source>
</evidence>
<dbReference type="InterPro" id="IPR050445">
    <property type="entry name" value="Bact_polysacc_biosynth/exp"/>
</dbReference>
<comment type="caution">
    <text evidence="3">The sequence shown here is derived from an EMBL/GenBank/DDBJ whole genome shotgun (WGS) entry which is preliminary data.</text>
</comment>
<name>A0A512IXM1_9HYPH</name>
<dbReference type="PANTHER" id="PTHR32309">
    <property type="entry name" value="TYROSINE-PROTEIN KINASE"/>
    <property type="match status" value="1"/>
</dbReference>
<evidence type="ECO:0000313" key="4">
    <source>
        <dbReference type="EMBL" id="GLS67728.1"/>
    </source>
</evidence>
<reference evidence="4" key="4">
    <citation type="submission" date="2023-01" db="EMBL/GenBank/DDBJ databases">
        <title>Draft genome sequence of Methylobacterium oxalidis strain NBRC 107715.</title>
        <authorList>
            <person name="Sun Q."/>
            <person name="Mori K."/>
        </authorList>
    </citation>
    <scope>NUCLEOTIDE SEQUENCE</scope>
    <source>
        <strain evidence="4">NBRC 107715</strain>
    </source>
</reference>